<comment type="caution">
    <text evidence="3">The sequence shown here is derived from an EMBL/GenBank/DDBJ whole genome shotgun (WGS) entry which is preliminary data.</text>
</comment>
<protein>
    <submittedName>
        <fullName evidence="3">3-phenylpropionate/cinnamic acid dioxygenase small subunit</fullName>
    </submittedName>
</protein>
<dbReference type="Pfam" id="PF00866">
    <property type="entry name" value="Ring_hydroxyl_B"/>
    <property type="match status" value="1"/>
</dbReference>
<keyword evidence="2" id="KW-0560">Oxidoreductase</keyword>
<gene>
    <name evidence="3" type="ORF">C7440_2021</name>
</gene>
<comment type="similarity">
    <text evidence="1">Belongs to the bacterial ring-hydroxylating dioxygenase beta subunit family.</text>
</comment>
<dbReference type="GO" id="GO:0051213">
    <property type="term" value="F:dioxygenase activity"/>
    <property type="evidence" value="ECO:0007669"/>
    <property type="project" value="UniProtKB-KW"/>
</dbReference>
<dbReference type="GO" id="GO:0019380">
    <property type="term" value="P:3-phenylpropionate catabolic process"/>
    <property type="evidence" value="ECO:0007669"/>
    <property type="project" value="TreeGrafter"/>
</dbReference>
<dbReference type="STRING" id="1231391.GCA_000308195_02064"/>
<keyword evidence="4" id="KW-1185">Reference proteome</keyword>
<sequence length="160" mass="18681">MNQCITLDSRLRRFVYDENRLLDERRFDEWFELFAEEGVYWVPARAGQTDKEGEPSIALEGRLLLKLRVDRLKHERAHSLHPQVRSMHVVQRPRVEEPEGGLDAVSCNLVYFEYQGGSQLVLGAQVRYLLREAEGRLLIVEKRVQLLDCDAYLPAIQLFI</sequence>
<proteinExistence type="inferred from homology"/>
<dbReference type="SUPFAM" id="SSF54427">
    <property type="entry name" value="NTF2-like"/>
    <property type="match status" value="1"/>
</dbReference>
<evidence type="ECO:0000256" key="1">
    <source>
        <dbReference type="ARBA" id="ARBA00009570"/>
    </source>
</evidence>
<evidence type="ECO:0000256" key="2">
    <source>
        <dbReference type="ARBA" id="ARBA00023002"/>
    </source>
</evidence>
<dbReference type="CDD" id="cd00667">
    <property type="entry name" value="ring_hydroxylating_dioxygenases_beta"/>
    <property type="match status" value="1"/>
</dbReference>
<accession>A0A2U1CNJ6</accession>
<dbReference type="Gene3D" id="3.10.450.50">
    <property type="match status" value="1"/>
</dbReference>
<dbReference type="OrthoDB" id="7062869at2"/>
<reference evidence="3 4" key="1">
    <citation type="submission" date="2018-04" db="EMBL/GenBank/DDBJ databases">
        <title>Genomic Encyclopedia of Type Strains, Phase IV (KMG-IV): sequencing the most valuable type-strain genomes for metagenomic binning, comparative biology and taxonomic classification.</title>
        <authorList>
            <person name="Goeker M."/>
        </authorList>
    </citation>
    <scope>NUCLEOTIDE SEQUENCE [LARGE SCALE GENOMIC DNA]</scope>
    <source>
        <strain evidence="3 4">DSM 10065</strain>
    </source>
</reference>
<evidence type="ECO:0000313" key="4">
    <source>
        <dbReference type="Proteomes" id="UP000246145"/>
    </source>
</evidence>
<dbReference type="PANTHER" id="PTHR41534">
    <property type="entry name" value="BLR3401 PROTEIN"/>
    <property type="match status" value="1"/>
</dbReference>
<name>A0A2U1CNJ6_9BURK</name>
<organism evidence="3 4">
    <name type="scientific">Pusillimonas noertemannii</name>
    <dbReference type="NCBI Taxonomy" id="305977"/>
    <lineage>
        <taxon>Bacteria</taxon>
        <taxon>Pseudomonadati</taxon>
        <taxon>Pseudomonadota</taxon>
        <taxon>Betaproteobacteria</taxon>
        <taxon>Burkholderiales</taxon>
        <taxon>Alcaligenaceae</taxon>
        <taxon>Pusillimonas</taxon>
    </lineage>
</organism>
<dbReference type="PANTHER" id="PTHR41534:SF1">
    <property type="entry name" value="BLR3401 PROTEIN"/>
    <property type="match status" value="1"/>
</dbReference>
<dbReference type="RefSeq" id="WP_017524415.1">
    <property type="nucleotide sequence ID" value="NZ_JACCEX010000002.1"/>
</dbReference>
<evidence type="ECO:0000313" key="3">
    <source>
        <dbReference type="EMBL" id="PVY62527.1"/>
    </source>
</evidence>
<dbReference type="AlphaFoldDB" id="A0A2U1CNJ6"/>
<dbReference type="EMBL" id="QEKO01000002">
    <property type="protein sequence ID" value="PVY62527.1"/>
    <property type="molecule type" value="Genomic_DNA"/>
</dbReference>
<keyword evidence="3" id="KW-0223">Dioxygenase</keyword>
<dbReference type="InterPro" id="IPR000391">
    <property type="entry name" value="Rng_hydr_dOase-bsu"/>
</dbReference>
<dbReference type="Proteomes" id="UP000246145">
    <property type="component" value="Unassembled WGS sequence"/>
</dbReference>
<dbReference type="InterPro" id="IPR032710">
    <property type="entry name" value="NTF2-like_dom_sf"/>
</dbReference>